<keyword evidence="2" id="KW-0732">Signal</keyword>
<keyword evidence="4" id="KW-1185">Reference proteome</keyword>
<comment type="caution">
    <text evidence="3">The sequence shown here is derived from an EMBL/GenBank/DDBJ whole genome shotgun (WGS) entry which is preliminary data.</text>
</comment>
<feature type="compositionally biased region" description="Polar residues" evidence="1">
    <location>
        <begin position="96"/>
        <end position="110"/>
    </location>
</feature>
<protein>
    <submittedName>
        <fullName evidence="3">Uncharacterized protein DUF3108</fullName>
    </submittedName>
</protein>
<dbReference type="Pfam" id="PF11306">
    <property type="entry name" value="DUF3108"/>
    <property type="match status" value="1"/>
</dbReference>
<dbReference type="Proteomes" id="UP000248148">
    <property type="component" value="Unassembled WGS sequence"/>
</dbReference>
<dbReference type="EMBL" id="QJTI01000025">
    <property type="protein sequence ID" value="PYF01203.1"/>
    <property type="molecule type" value="Genomic_DNA"/>
</dbReference>
<gene>
    <name evidence="3" type="ORF">BJ122_12536</name>
</gene>
<evidence type="ECO:0000313" key="3">
    <source>
        <dbReference type="EMBL" id="PYF01203.1"/>
    </source>
</evidence>
<evidence type="ECO:0000313" key="4">
    <source>
        <dbReference type="Proteomes" id="UP000248148"/>
    </source>
</evidence>
<sequence>MRTAKFKARCKTCLLSVSTALLAALAAAPPPAAAQGRLDAQYEASLAGILIGRGAWRIDIADDQYAAAAQGGSSGILKAFSGGSGSGSSAGKVVNGQLQPSGYTATTSTSRKSETIRITLAGGVIKDSSITPEPPPDNDRIPITEAHRRGVVDPMTGSMMRVSGTGDLMSAEVCRTATAIFDGRMRYDLKFDFKRIENVKAEKGYRGPALVCAVYFTPISGYIADRAAIKYLMAQRDMEVWLVPIPGTRVLVPFKMKIPTPLGNAVLEATQFVAAATPRAASKGQ</sequence>
<dbReference type="AlphaFoldDB" id="A0A318T9G0"/>
<dbReference type="InterPro" id="IPR021457">
    <property type="entry name" value="DUF3108"/>
</dbReference>
<name>A0A318T9G0_9BRAD</name>
<feature type="chain" id="PRO_5016268350" evidence="2">
    <location>
        <begin position="35"/>
        <end position="285"/>
    </location>
</feature>
<evidence type="ECO:0000256" key="2">
    <source>
        <dbReference type="SAM" id="SignalP"/>
    </source>
</evidence>
<feature type="region of interest" description="Disordered" evidence="1">
    <location>
        <begin position="89"/>
        <end position="110"/>
    </location>
</feature>
<accession>A0A318T9G0</accession>
<evidence type="ECO:0000256" key="1">
    <source>
        <dbReference type="SAM" id="MobiDB-lite"/>
    </source>
</evidence>
<proteinExistence type="predicted"/>
<feature type="signal peptide" evidence="2">
    <location>
        <begin position="1"/>
        <end position="34"/>
    </location>
</feature>
<organism evidence="3 4">
    <name type="scientific">Rhodopseudomonas faecalis</name>
    <dbReference type="NCBI Taxonomy" id="99655"/>
    <lineage>
        <taxon>Bacteria</taxon>
        <taxon>Pseudomonadati</taxon>
        <taxon>Pseudomonadota</taxon>
        <taxon>Alphaproteobacteria</taxon>
        <taxon>Hyphomicrobiales</taxon>
        <taxon>Nitrobacteraceae</taxon>
        <taxon>Rhodopseudomonas</taxon>
    </lineage>
</organism>
<reference evidence="3 4" key="1">
    <citation type="submission" date="2018-06" db="EMBL/GenBank/DDBJ databases">
        <title>Genomic Encyclopedia of Archaeal and Bacterial Type Strains, Phase II (KMG-II): from individual species to whole genera.</title>
        <authorList>
            <person name="Goeker M."/>
        </authorList>
    </citation>
    <scope>NUCLEOTIDE SEQUENCE [LARGE SCALE GENOMIC DNA]</scope>
    <source>
        <strain evidence="3 4">JCM 11668</strain>
    </source>
</reference>